<proteinExistence type="predicted"/>
<dbReference type="AlphaFoldDB" id="A0A8D8X6F6"/>
<evidence type="ECO:0000256" key="1">
    <source>
        <dbReference type="SAM" id="MobiDB-lite"/>
    </source>
</evidence>
<protein>
    <submittedName>
        <fullName evidence="2">Uncharacterized protein</fullName>
    </submittedName>
</protein>
<reference evidence="2" key="1">
    <citation type="submission" date="2021-05" db="EMBL/GenBank/DDBJ databases">
        <authorList>
            <person name="Alioto T."/>
            <person name="Alioto T."/>
            <person name="Gomez Garrido J."/>
        </authorList>
    </citation>
    <scope>NUCLEOTIDE SEQUENCE</scope>
</reference>
<evidence type="ECO:0000313" key="2">
    <source>
        <dbReference type="EMBL" id="CAG6683315.1"/>
    </source>
</evidence>
<feature type="compositionally biased region" description="Polar residues" evidence="1">
    <location>
        <begin position="87"/>
        <end position="98"/>
    </location>
</feature>
<feature type="compositionally biased region" description="Basic and acidic residues" evidence="1">
    <location>
        <begin position="336"/>
        <end position="348"/>
    </location>
</feature>
<feature type="compositionally biased region" description="Low complexity" evidence="1">
    <location>
        <begin position="58"/>
        <end position="67"/>
    </location>
</feature>
<feature type="compositionally biased region" description="Low complexity" evidence="1">
    <location>
        <begin position="276"/>
        <end position="286"/>
    </location>
</feature>
<name>A0A8D8X6F6_9HEMI</name>
<organism evidence="2">
    <name type="scientific">Cacopsylla melanoneura</name>
    <dbReference type="NCBI Taxonomy" id="428564"/>
    <lineage>
        <taxon>Eukaryota</taxon>
        <taxon>Metazoa</taxon>
        <taxon>Ecdysozoa</taxon>
        <taxon>Arthropoda</taxon>
        <taxon>Hexapoda</taxon>
        <taxon>Insecta</taxon>
        <taxon>Pterygota</taxon>
        <taxon>Neoptera</taxon>
        <taxon>Paraneoptera</taxon>
        <taxon>Hemiptera</taxon>
        <taxon>Sternorrhyncha</taxon>
        <taxon>Psylloidea</taxon>
        <taxon>Psyllidae</taxon>
        <taxon>Psyllinae</taxon>
        <taxon>Cacopsylla</taxon>
    </lineage>
</organism>
<sequence length="481" mass="54516">MSSSGSSGVAQPNLETQPNIDFKLKLEEIPFVMAPDLINLCNELSAKLTPVTGDEFHSSTSCSYSNSTFNVESKPQSGKLSHRAEENSTNSATQNKNDSNNERRKSNPNQGFQIKLTEIDNTNNESNIIEELKFRPKSAVFLSDGESIRTPNKLTENKAKYSRPDKDTNSNGLVQQAMKDQNIRVKILKLPENKLMNKRELSRVIPIFTIDTLTNSKIEIVSSVSSTKMMATVNNMNLQINKDGKKITQTVNISSTDIKSKNWNGIDQTEDEENETSNTSSEGENNNLEHTKGERGTFEQSERDQETNNSMNIEKSSKSNIDHSTEKEEEMNSPNEEQHKNSTKRSNDVTDQMNKLNLRSSHYEKNYYTTKQGVNIRKKKGSNDSEIIQHDATLPIQINRDQRMKHQARFPSMLSDLNLEKVEIIRVDPNYSSITKFSSVGSMQFTQRAVKGTTLNCHNMELNSKSLWQIQNPVFKILQFD</sequence>
<feature type="compositionally biased region" description="Basic and acidic residues" evidence="1">
    <location>
        <begin position="287"/>
        <end position="306"/>
    </location>
</feature>
<feature type="compositionally biased region" description="Basic and acidic residues" evidence="1">
    <location>
        <begin position="315"/>
        <end position="326"/>
    </location>
</feature>
<accession>A0A8D8X6F6</accession>
<feature type="region of interest" description="Disordered" evidence="1">
    <location>
        <begin position="55"/>
        <end position="113"/>
    </location>
</feature>
<dbReference type="EMBL" id="HBUF01262496">
    <property type="protein sequence ID" value="CAG6683315.1"/>
    <property type="molecule type" value="Transcribed_RNA"/>
</dbReference>
<feature type="compositionally biased region" description="Polar residues" evidence="1">
    <location>
        <begin position="68"/>
        <end position="79"/>
    </location>
</feature>
<feature type="region of interest" description="Disordered" evidence="1">
    <location>
        <begin position="260"/>
        <end position="350"/>
    </location>
</feature>